<gene>
    <name evidence="7" type="ORF">MAUB_00380</name>
</gene>
<dbReference type="EMBL" id="AP022577">
    <property type="protein sequence ID" value="BBX82165.1"/>
    <property type="molecule type" value="Genomic_DNA"/>
</dbReference>
<evidence type="ECO:0000256" key="4">
    <source>
        <dbReference type="ARBA" id="ARBA00023027"/>
    </source>
</evidence>
<keyword evidence="3" id="KW-0808">Transferase</keyword>
<keyword evidence="4" id="KW-0520">NAD</keyword>
<evidence type="ECO:0000256" key="5">
    <source>
        <dbReference type="ARBA" id="ARBA00033987"/>
    </source>
</evidence>
<keyword evidence="2" id="KW-0328">Glycosyltransferase</keyword>
<dbReference type="PANTHER" id="PTHR10459:SF60">
    <property type="entry name" value="POLY [ADP-RIBOSE] POLYMERASE 2"/>
    <property type="match status" value="1"/>
</dbReference>
<dbReference type="EC" id="2.4.2.30" evidence="1"/>
<dbReference type="SMART" id="SM00773">
    <property type="entry name" value="WGR"/>
    <property type="match status" value="1"/>
</dbReference>
<organism evidence="7 8">
    <name type="scientific">Mycolicibacterium aubagnense</name>
    <dbReference type="NCBI Taxonomy" id="319707"/>
    <lineage>
        <taxon>Bacteria</taxon>
        <taxon>Bacillati</taxon>
        <taxon>Actinomycetota</taxon>
        <taxon>Actinomycetes</taxon>
        <taxon>Mycobacteriales</taxon>
        <taxon>Mycobacteriaceae</taxon>
        <taxon>Mycolicibacterium</taxon>
    </lineage>
</organism>
<dbReference type="Gene3D" id="3.90.228.10">
    <property type="match status" value="1"/>
</dbReference>
<dbReference type="Pfam" id="PF00644">
    <property type="entry name" value="PARP"/>
    <property type="match status" value="1"/>
</dbReference>
<keyword evidence="8" id="KW-1185">Reference proteome</keyword>
<dbReference type="PANTHER" id="PTHR10459">
    <property type="entry name" value="DNA LIGASE"/>
    <property type="match status" value="1"/>
</dbReference>
<comment type="catalytic activity">
    <reaction evidence="5">
        <text>NAD(+) + (ADP-D-ribosyl)n-acceptor = nicotinamide + (ADP-D-ribosyl)n+1-acceptor + H(+).</text>
        <dbReference type="EC" id="2.4.2.30"/>
    </reaction>
</comment>
<dbReference type="InterPro" id="IPR036930">
    <property type="entry name" value="WGR_dom_sf"/>
</dbReference>
<evidence type="ECO:0000313" key="7">
    <source>
        <dbReference type="EMBL" id="BBX82165.1"/>
    </source>
</evidence>
<dbReference type="InterPro" id="IPR049809">
    <property type="entry name" value="YehF/YfeS-like_WGR"/>
</dbReference>
<protein>
    <recommendedName>
        <fullName evidence="1">NAD(+) ADP-ribosyltransferase</fullName>
        <ecNumber evidence="1">2.4.2.30</ecNumber>
    </recommendedName>
</protein>
<feature type="domain" description="PARP catalytic" evidence="6">
    <location>
        <begin position="220"/>
        <end position="435"/>
    </location>
</feature>
<dbReference type="CDD" id="cd07996">
    <property type="entry name" value="WGR_MMR_like"/>
    <property type="match status" value="1"/>
</dbReference>
<dbReference type="SUPFAM" id="SSF142921">
    <property type="entry name" value="WGR domain-like"/>
    <property type="match status" value="1"/>
</dbReference>
<dbReference type="InterPro" id="IPR012317">
    <property type="entry name" value="Poly(ADP-ribose)pol_cat_dom"/>
</dbReference>
<evidence type="ECO:0000259" key="6">
    <source>
        <dbReference type="PROSITE" id="PS51059"/>
    </source>
</evidence>
<dbReference type="PROSITE" id="PS51059">
    <property type="entry name" value="PARP_CATALYTIC"/>
    <property type="match status" value="1"/>
</dbReference>
<evidence type="ECO:0000313" key="8">
    <source>
        <dbReference type="Proteomes" id="UP000465609"/>
    </source>
</evidence>
<dbReference type="InterPro" id="IPR008893">
    <property type="entry name" value="WGR_domain"/>
</dbReference>
<dbReference type="Proteomes" id="UP000465609">
    <property type="component" value="Chromosome"/>
</dbReference>
<dbReference type="SUPFAM" id="SSF56399">
    <property type="entry name" value="ADP-ribosylation"/>
    <property type="match status" value="1"/>
</dbReference>
<name>A0ABM7I6J8_9MYCO</name>
<evidence type="ECO:0000256" key="2">
    <source>
        <dbReference type="ARBA" id="ARBA00022676"/>
    </source>
</evidence>
<dbReference type="InterPro" id="IPR050800">
    <property type="entry name" value="ARTD/PARP"/>
</dbReference>
<evidence type="ECO:0000256" key="1">
    <source>
        <dbReference type="ARBA" id="ARBA00012020"/>
    </source>
</evidence>
<evidence type="ECO:0000256" key="3">
    <source>
        <dbReference type="ARBA" id="ARBA00022679"/>
    </source>
</evidence>
<proteinExistence type="predicted"/>
<reference evidence="7 8" key="1">
    <citation type="journal article" date="2019" name="Emerg. Microbes Infect.">
        <title>Comprehensive subspecies identification of 175 nontuberculous mycobacteria species based on 7547 genomic profiles.</title>
        <authorList>
            <person name="Matsumoto Y."/>
            <person name="Kinjo T."/>
            <person name="Motooka D."/>
            <person name="Nabeya D."/>
            <person name="Jung N."/>
            <person name="Uechi K."/>
            <person name="Horii T."/>
            <person name="Iida T."/>
            <person name="Fujita J."/>
            <person name="Nakamura S."/>
        </authorList>
    </citation>
    <scope>NUCLEOTIDE SEQUENCE [LARGE SCALE GENOMIC DNA]</scope>
    <source>
        <strain evidence="7 8">JCM 15296</strain>
    </source>
</reference>
<dbReference type="Pfam" id="PF05406">
    <property type="entry name" value="WGR"/>
    <property type="match status" value="1"/>
</dbReference>
<sequence>MTATATAPHNALETVTLIQVNAAGNNNKFYELSKMPDGSTLARWGRIGASNAQTRTYPGHSSFDNKLDEKLRKGYSVFDGGRSTQTAVSSVSSSGQLPDLVGAGLFGARRSAAARGLVAHLVKANRHAIGAATGGRITVSDSGAVTTALGPVSAAQIGQARSALTTLRTGYDRWAVEKYLTLIPQQITNVRATDWVTRTWCREQDDLLDALESAITLAAASNDRAAAAIAFRHTMTEIDSSASEFTRIAAKFNDSRNAMHAANRLDLRRVWALVDADEPGWSKRKSALKHSRELWHGTSTGNVLSILRTGLICPSVGAGAFNITGRMFGDGVYFSDQSTKSLNYAIGSAPGQLGRSASTGNSMMFLADVVMGRECRSEATMGCAALVSRAHTGSDTKGRSYDSIFVRGGHCGVRNNEMIVWKADQIKLTYLCEFA</sequence>
<accession>A0ABM7I6J8</accession>
<dbReference type="RefSeq" id="WP_138230264.1">
    <property type="nucleotide sequence ID" value="NZ_AP022577.1"/>
</dbReference>